<proteinExistence type="predicted"/>
<name>A0A1C6TQS4_9ACTN</name>
<dbReference type="EMBL" id="FMHY01000001">
    <property type="protein sequence ID" value="SCL43807.1"/>
    <property type="molecule type" value="Genomic_DNA"/>
</dbReference>
<gene>
    <name evidence="1" type="ORF">GA0070604_0018</name>
    <name evidence="2" type="ORF">GA0070604_0124</name>
</gene>
<evidence type="ECO:0000313" key="3">
    <source>
        <dbReference type="Proteomes" id="UP000199696"/>
    </source>
</evidence>
<evidence type="ECO:0000313" key="2">
    <source>
        <dbReference type="EMBL" id="SCL43981.1"/>
    </source>
</evidence>
<reference evidence="2" key="1">
    <citation type="submission" date="2016-06" db="EMBL/GenBank/DDBJ databases">
        <authorList>
            <person name="Kjaerup R.B."/>
            <person name="Dalgaard T.S."/>
            <person name="Juul-Madsen H.R."/>
        </authorList>
    </citation>
    <scope>NUCLEOTIDE SEQUENCE [LARGE SCALE GENOMIC DNA]</scope>
    <source>
        <strain evidence="2">DSM 44814</strain>
    </source>
</reference>
<dbReference type="RefSeq" id="WP_141721192.1">
    <property type="nucleotide sequence ID" value="NZ_FMHY01000001.1"/>
</dbReference>
<dbReference type="EMBL" id="FMHY01000002">
    <property type="protein sequence ID" value="SCL43981.1"/>
    <property type="molecule type" value="Genomic_DNA"/>
</dbReference>
<organism evidence="2 3">
    <name type="scientific">Micromonospora eburnea</name>
    <dbReference type="NCBI Taxonomy" id="227316"/>
    <lineage>
        <taxon>Bacteria</taxon>
        <taxon>Bacillati</taxon>
        <taxon>Actinomycetota</taxon>
        <taxon>Actinomycetes</taxon>
        <taxon>Micromonosporales</taxon>
        <taxon>Micromonosporaceae</taxon>
        <taxon>Micromonospora</taxon>
    </lineage>
</organism>
<dbReference type="AlphaFoldDB" id="A0A1C6TQS4"/>
<sequence>MTYPTPTPDNPLLSGELTAADRDLLAAVHCWARTHGWTAHDWMGWINAADSSQATAGVRIERVGGCGVSVFTRPTKDHPWPVRAIFRPVRSVGEGVDALIDLGVLPPFPWDTGTRTPRYWPTAAAYTALGA</sequence>
<keyword evidence="3" id="KW-1185">Reference proteome</keyword>
<protein>
    <submittedName>
        <fullName evidence="2">Uncharacterized protein</fullName>
    </submittedName>
</protein>
<dbReference type="Proteomes" id="UP000199696">
    <property type="component" value="Unassembled WGS sequence"/>
</dbReference>
<evidence type="ECO:0000313" key="1">
    <source>
        <dbReference type="EMBL" id="SCL43807.1"/>
    </source>
</evidence>
<accession>A0A1C6TQS4</accession>
<reference evidence="3" key="2">
    <citation type="submission" date="2016-06" db="EMBL/GenBank/DDBJ databases">
        <authorList>
            <person name="Varghese N."/>
            <person name="Submissions Spin"/>
        </authorList>
    </citation>
    <scope>NUCLEOTIDE SEQUENCE [LARGE SCALE GENOMIC DNA]</scope>
    <source>
        <strain evidence="3">DSM 44814</strain>
    </source>
</reference>
<dbReference type="STRING" id="227316.GA0070604_0018"/>